<evidence type="ECO:0000256" key="5">
    <source>
        <dbReference type="ARBA" id="ARBA00022927"/>
    </source>
</evidence>
<dbReference type="InterPro" id="IPR022645">
    <property type="entry name" value="SecD/SecF_bac"/>
</dbReference>
<keyword evidence="3 12" id="KW-1003">Cell membrane</keyword>
<dbReference type="GO" id="GO:0065002">
    <property type="term" value="P:intracellular protein transmembrane transport"/>
    <property type="evidence" value="ECO:0007669"/>
    <property type="project" value="UniProtKB-UniRule"/>
</dbReference>
<dbReference type="STRING" id="698762.SAMN00808754_2585"/>
<evidence type="ECO:0000256" key="11">
    <source>
        <dbReference type="ARBA" id="ARBA00061053"/>
    </source>
</evidence>
<evidence type="ECO:0000256" key="8">
    <source>
        <dbReference type="ARBA" id="ARBA00023136"/>
    </source>
</evidence>
<keyword evidence="4 12" id="KW-0812">Transmembrane</keyword>
<feature type="transmembrane region" description="Helical" evidence="12">
    <location>
        <begin position="9"/>
        <end position="27"/>
    </location>
</feature>
<evidence type="ECO:0000256" key="2">
    <source>
        <dbReference type="ARBA" id="ARBA00022448"/>
    </source>
</evidence>
<comment type="subcellular location">
    <subcellularLocation>
        <location evidence="1 12">Cell membrane</location>
        <topology evidence="1 12">Multi-pass membrane protein</topology>
    </subcellularLocation>
</comment>
<evidence type="ECO:0000256" key="1">
    <source>
        <dbReference type="ARBA" id="ARBA00004651"/>
    </source>
</evidence>
<feature type="transmembrane region" description="Helical" evidence="12">
    <location>
        <begin position="149"/>
        <end position="172"/>
    </location>
</feature>
<dbReference type="InterPro" id="IPR048634">
    <property type="entry name" value="SecD_SecF_C"/>
</dbReference>
<dbReference type="EMBL" id="LT838272">
    <property type="protein sequence ID" value="SMB98850.1"/>
    <property type="molecule type" value="Genomic_DNA"/>
</dbReference>
<comment type="function">
    <text evidence="9 12">Part of the Sec protein translocase complex. Interacts with the SecYEG preprotein conducting channel. SecDF uses the proton motive force (PMF) to complete protein translocation after the ATP-dependent function of SecA.</text>
</comment>
<feature type="domain" description="Protein export membrane protein SecD/SecF C-terminal" evidence="13">
    <location>
        <begin position="98"/>
        <end position="279"/>
    </location>
</feature>
<evidence type="ECO:0000256" key="6">
    <source>
        <dbReference type="ARBA" id="ARBA00022989"/>
    </source>
</evidence>
<feature type="transmembrane region" description="Helical" evidence="12">
    <location>
        <begin position="178"/>
        <end position="197"/>
    </location>
</feature>
<dbReference type="AlphaFoldDB" id="A0A1W1W025"/>
<keyword evidence="7 12" id="KW-0811">Translocation</keyword>
<dbReference type="GO" id="GO:0006605">
    <property type="term" value="P:protein targeting"/>
    <property type="evidence" value="ECO:0007669"/>
    <property type="project" value="UniProtKB-UniRule"/>
</dbReference>
<protein>
    <recommendedName>
        <fullName evidence="12">Protein-export membrane protein SecF</fullName>
    </recommendedName>
</protein>
<feature type="transmembrane region" description="Helical" evidence="12">
    <location>
        <begin position="125"/>
        <end position="142"/>
    </location>
</feature>
<dbReference type="InterPro" id="IPR055344">
    <property type="entry name" value="SecD_SecF_C_bact"/>
</dbReference>
<evidence type="ECO:0000313" key="15">
    <source>
        <dbReference type="Proteomes" id="UP000192569"/>
    </source>
</evidence>
<evidence type="ECO:0000256" key="10">
    <source>
        <dbReference type="ARBA" id="ARBA00060856"/>
    </source>
</evidence>
<dbReference type="Pfam" id="PF07549">
    <property type="entry name" value="Sec_GG"/>
    <property type="match status" value="1"/>
</dbReference>
<dbReference type="Gene3D" id="1.20.1640.10">
    <property type="entry name" value="Multidrug efflux transporter AcrB transmembrane domain"/>
    <property type="match status" value="1"/>
</dbReference>
<dbReference type="Pfam" id="PF02355">
    <property type="entry name" value="SecD_SecF_C"/>
    <property type="match status" value="1"/>
</dbReference>
<feature type="transmembrane region" description="Helical" evidence="12">
    <location>
        <begin position="227"/>
        <end position="246"/>
    </location>
</feature>
<dbReference type="PRINTS" id="PR01755">
    <property type="entry name" value="SECFTRNLCASE"/>
</dbReference>
<dbReference type="SUPFAM" id="SSF82866">
    <property type="entry name" value="Multidrug efflux transporter AcrB transmembrane domain"/>
    <property type="match status" value="1"/>
</dbReference>
<reference evidence="14 15" key="1">
    <citation type="submission" date="2017-04" db="EMBL/GenBank/DDBJ databases">
        <authorList>
            <person name="Afonso C.L."/>
            <person name="Miller P.J."/>
            <person name="Scott M.A."/>
            <person name="Spackman E."/>
            <person name="Goraichik I."/>
            <person name="Dimitrov K.M."/>
            <person name="Suarez D.L."/>
            <person name="Swayne D.E."/>
        </authorList>
    </citation>
    <scope>NUCLEOTIDE SEQUENCE [LARGE SCALE GENOMIC DNA]</scope>
    <source>
        <strain evidence="14 15">ToBE</strain>
    </source>
</reference>
<evidence type="ECO:0000259" key="13">
    <source>
        <dbReference type="Pfam" id="PF02355"/>
    </source>
</evidence>
<keyword evidence="5 12" id="KW-0653">Protein transport</keyword>
<keyword evidence="8 12" id="KW-0472">Membrane</keyword>
<proteinExistence type="inferred from homology"/>
<evidence type="ECO:0000256" key="9">
    <source>
        <dbReference type="ARBA" id="ARBA00059018"/>
    </source>
</evidence>
<comment type="similarity">
    <text evidence="12">Belongs to the SecD/SecF family. SecF subfamily.</text>
</comment>
<dbReference type="NCBIfam" id="TIGR00916">
    <property type="entry name" value="2A0604s01"/>
    <property type="match status" value="1"/>
</dbReference>
<keyword evidence="15" id="KW-1185">Reference proteome</keyword>
<evidence type="ECO:0000256" key="12">
    <source>
        <dbReference type="HAMAP-Rule" id="MF_01464"/>
    </source>
</evidence>
<dbReference type="FunFam" id="1.20.1640.10:FF:000024">
    <property type="entry name" value="Multifunctional fusion protein"/>
    <property type="match status" value="1"/>
</dbReference>
<feature type="transmembrane region" description="Helical" evidence="12">
    <location>
        <begin position="252"/>
        <end position="276"/>
    </location>
</feature>
<dbReference type="NCBIfam" id="TIGR00966">
    <property type="entry name" value="transloc_SecF"/>
    <property type="match status" value="1"/>
</dbReference>
<evidence type="ECO:0000256" key="4">
    <source>
        <dbReference type="ARBA" id="ARBA00022692"/>
    </source>
</evidence>
<dbReference type="RefSeq" id="WP_084666226.1">
    <property type="nucleotide sequence ID" value="NZ_LT838272.1"/>
</dbReference>
<comment type="subunit">
    <text evidence="12">Forms a complex with SecD. Part of the essential Sec protein translocation apparatus which comprises SecA, SecYEG and auxiliary proteins SecDF. Other proteins may also be involved.</text>
</comment>
<dbReference type="PANTHER" id="PTHR30081:SF8">
    <property type="entry name" value="PROTEIN TRANSLOCASE SUBUNIT SECF"/>
    <property type="match status" value="1"/>
</dbReference>
<accession>A0A1W1W025</accession>
<dbReference type="PANTHER" id="PTHR30081">
    <property type="entry name" value="PROTEIN-EXPORT MEMBRANE PROTEIN SEC"/>
    <property type="match status" value="1"/>
</dbReference>
<comment type="similarity">
    <text evidence="10">In the C-terminal section; belongs to the SecD/SecF family. SecF subfamily.</text>
</comment>
<organism evidence="14 15">
    <name type="scientific">Thermanaeromonas toyohensis ToBE</name>
    <dbReference type="NCBI Taxonomy" id="698762"/>
    <lineage>
        <taxon>Bacteria</taxon>
        <taxon>Bacillati</taxon>
        <taxon>Bacillota</taxon>
        <taxon>Clostridia</taxon>
        <taxon>Neomoorellales</taxon>
        <taxon>Neomoorellaceae</taxon>
        <taxon>Thermanaeromonas</taxon>
    </lineage>
</organism>
<dbReference type="GO" id="GO:0005886">
    <property type="term" value="C:plasma membrane"/>
    <property type="evidence" value="ECO:0007669"/>
    <property type="project" value="UniProtKB-SubCell"/>
</dbReference>
<name>A0A1W1W025_9FIRM</name>
<dbReference type="GO" id="GO:0015450">
    <property type="term" value="F:protein-transporting ATPase activity"/>
    <property type="evidence" value="ECO:0007669"/>
    <property type="project" value="InterPro"/>
</dbReference>
<evidence type="ECO:0000313" key="14">
    <source>
        <dbReference type="EMBL" id="SMB98850.1"/>
    </source>
</evidence>
<keyword evidence="2 12" id="KW-0813">Transport</keyword>
<dbReference type="Proteomes" id="UP000192569">
    <property type="component" value="Chromosome I"/>
</dbReference>
<sequence length="299" mass="33415">MDFVGKRKLWYIISVLVIIPGLIAMLVNRPALNFGIDFTGGNLLQLKFERPVESSQVREVLKEFNLEKSSLQTAGENEFLLRTPVLGEEETSKLFSALKEKLGSFEIKRNEKVGATIGREITRNALYALIIASILMLIYIGFRFEFLFGIAAVLALVHDVLVTIGLFALFRWEVDSSFVAAILTIIGYSINDTIVIFDRIRENLRMRKKESLEELVNRSIRQSLTRTISTVTTVIIALVALLVLGGDTTKGFALAMLIGTISGTYSSIFTASPLWIDFRHLAEGRKRAVQGKIRRATSP</sequence>
<evidence type="ECO:0000256" key="7">
    <source>
        <dbReference type="ARBA" id="ARBA00023010"/>
    </source>
</evidence>
<gene>
    <name evidence="12" type="primary">secF</name>
    <name evidence="14" type="ORF">SAMN00808754_2585</name>
</gene>
<evidence type="ECO:0000256" key="3">
    <source>
        <dbReference type="ARBA" id="ARBA00022475"/>
    </source>
</evidence>
<comment type="similarity">
    <text evidence="11">In the N-terminal section; belongs to the SecD/SecF family. SecD subfamily.</text>
</comment>
<dbReference type="InterPro" id="IPR022646">
    <property type="entry name" value="SecD/SecF_CS"/>
</dbReference>
<dbReference type="InterPro" id="IPR022813">
    <property type="entry name" value="SecD/SecF_arch_bac"/>
</dbReference>
<dbReference type="OrthoDB" id="9805019at2"/>
<dbReference type="GO" id="GO:0043952">
    <property type="term" value="P:protein transport by the Sec complex"/>
    <property type="evidence" value="ECO:0007669"/>
    <property type="project" value="UniProtKB-UniRule"/>
</dbReference>
<dbReference type="InterPro" id="IPR005665">
    <property type="entry name" value="SecF_bac"/>
</dbReference>
<dbReference type="HAMAP" id="MF_01464_B">
    <property type="entry name" value="SecF_B"/>
    <property type="match status" value="1"/>
</dbReference>
<keyword evidence="6 12" id="KW-1133">Transmembrane helix</keyword>